<evidence type="ECO:0000256" key="3">
    <source>
        <dbReference type="ARBA" id="ARBA00022448"/>
    </source>
</evidence>
<protein>
    <submittedName>
        <fullName evidence="9">ABC transporter permease</fullName>
    </submittedName>
</protein>
<comment type="subcellular location">
    <subcellularLocation>
        <location evidence="1">Cell membrane</location>
        <topology evidence="1">Multi-pass membrane protein</topology>
    </subcellularLocation>
</comment>
<keyword evidence="4" id="KW-1003">Cell membrane</keyword>
<keyword evidence="6 8" id="KW-1133">Transmembrane helix</keyword>
<dbReference type="EMBL" id="BQFK01000003">
    <property type="protein sequence ID" value="GJJ43001.1"/>
    <property type="molecule type" value="Genomic_DNA"/>
</dbReference>
<feature type="transmembrane region" description="Helical" evidence="8">
    <location>
        <begin position="157"/>
        <end position="180"/>
    </location>
</feature>
<comment type="caution">
    <text evidence="9">The sequence shown here is derived from an EMBL/GenBank/DDBJ whole genome shotgun (WGS) entry which is preliminary data.</text>
</comment>
<feature type="transmembrane region" description="Helical" evidence="8">
    <location>
        <begin position="128"/>
        <end position="151"/>
    </location>
</feature>
<organism evidence="9 10">
    <name type="scientific">Corynebacterium ulcerans</name>
    <dbReference type="NCBI Taxonomy" id="65058"/>
    <lineage>
        <taxon>Bacteria</taxon>
        <taxon>Bacillati</taxon>
        <taxon>Actinomycetota</taxon>
        <taxon>Actinomycetes</taxon>
        <taxon>Mycobacteriales</taxon>
        <taxon>Corynebacteriaceae</taxon>
        <taxon>Corynebacterium</taxon>
    </lineage>
</organism>
<accession>A0ABD0BK95</accession>
<gene>
    <name evidence="9" type="ORF">CULCOIPH005_11900</name>
</gene>
<dbReference type="PANTHER" id="PTHR30472">
    <property type="entry name" value="FERRIC ENTEROBACTIN TRANSPORT SYSTEM PERMEASE PROTEIN"/>
    <property type="match status" value="1"/>
</dbReference>
<evidence type="ECO:0000256" key="6">
    <source>
        <dbReference type="ARBA" id="ARBA00022989"/>
    </source>
</evidence>
<evidence type="ECO:0000256" key="2">
    <source>
        <dbReference type="ARBA" id="ARBA00007935"/>
    </source>
</evidence>
<evidence type="ECO:0000256" key="1">
    <source>
        <dbReference type="ARBA" id="ARBA00004651"/>
    </source>
</evidence>
<comment type="similarity">
    <text evidence="2">Belongs to the binding-protein-dependent transport system permease family. FecCD subfamily.</text>
</comment>
<dbReference type="Proteomes" id="UP001205910">
    <property type="component" value="Unassembled WGS sequence"/>
</dbReference>
<evidence type="ECO:0000256" key="5">
    <source>
        <dbReference type="ARBA" id="ARBA00022692"/>
    </source>
</evidence>
<dbReference type="InterPro" id="IPR000522">
    <property type="entry name" value="ABC_transptr_permease_BtuC"/>
</dbReference>
<sequence length="375" mass="39032">MVGEHNEEIGNVMSRTVEHPAPVDPMAAADRAAASAYRRTRRAVLVTVILSVLAATAYFLLLGYGPVPLSPLEVFDVLTGGGDQRAVAVVWDLRLPEAVASVIIGAALGMAGAWTQTMARNPLASPDILGVSGGAAVCVVAGTVLAQPAFAAYIPGFWWRALLALVGAVIVVVLLFLLGGVGTGNRVVLVGLALSLLSQSLVHYLVVKADLTRAAEAQMWLAGSTGFIRPEALPPLLLALLPFVALGLWCQRDLRLLAHDDATSLSLGVHVTRIRMLLLIAATGVVAVVVSVAGPIGFIALVAPQIARLAARAPTPQAIPSAAAGAAMLTLCNVLAGLLPFTAPVGLVAAILGGPILVWLVWKESQKFRRDRPRK</sequence>
<feature type="transmembrane region" description="Helical" evidence="8">
    <location>
        <begin position="187"/>
        <end position="206"/>
    </location>
</feature>
<feature type="transmembrane region" description="Helical" evidence="8">
    <location>
        <begin position="98"/>
        <end position="116"/>
    </location>
</feature>
<feature type="transmembrane region" description="Helical" evidence="8">
    <location>
        <begin position="277"/>
        <end position="303"/>
    </location>
</feature>
<evidence type="ECO:0000313" key="9">
    <source>
        <dbReference type="EMBL" id="GJJ43001.1"/>
    </source>
</evidence>
<dbReference type="AlphaFoldDB" id="A0ABD0BK95"/>
<feature type="transmembrane region" description="Helical" evidence="8">
    <location>
        <begin position="43"/>
        <end position="64"/>
    </location>
</feature>
<keyword evidence="7 8" id="KW-0472">Membrane</keyword>
<evidence type="ECO:0000313" key="10">
    <source>
        <dbReference type="Proteomes" id="UP001205910"/>
    </source>
</evidence>
<reference evidence="9 10" key="1">
    <citation type="submission" date="2021-11" db="EMBL/GenBank/DDBJ databases">
        <title>Whole genome sequences of diphtheriae toxin producing Corynebacterium ulcerans isolates from cats in Osaka, Japan.</title>
        <authorList>
            <person name="Umeda K."/>
            <person name="Hirai Y."/>
        </authorList>
    </citation>
    <scope>NUCLEOTIDE SEQUENCE [LARGE SCALE GENOMIC DNA]</scope>
    <source>
        <strain evidence="9 10">12109B-1</strain>
    </source>
</reference>
<evidence type="ECO:0000256" key="7">
    <source>
        <dbReference type="ARBA" id="ARBA00023136"/>
    </source>
</evidence>
<keyword evidence="5 8" id="KW-0812">Transmembrane</keyword>
<keyword evidence="3" id="KW-0813">Transport</keyword>
<dbReference type="Pfam" id="PF01032">
    <property type="entry name" value="FecCD"/>
    <property type="match status" value="1"/>
</dbReference>
<evidence type="ECO:0000256" key="8">
    <source>
        <dbReference type="SAM" id="Phobius"/>
    </source>
</evidence>
<dbReference type="PANTHER" id="PTHR30472:SF24">
    <property type="entry name" value="FERRIC ENTEROBACTIN TRANSPORT SYSTEM PERMEASE PROTEIN FEPG"/>
    <property type="match status" value="1"/>
</dbReference>
<dbReference type="InterPro" id="IPR037294">
    <property type="entry name" value="ABC_BtuC-like"/>
</dbReference>
<feature type="transmembrane region" description="Helical" evidence="8">
    <location>
        <begin position="338"/>
        <end position="362"/>
    </location>
</feature>
<dbReference type="Gene3D" id="1.10.3470.10">
    <property type="entry name" value="ABC transporter involved in vitamin B12 uptake, BtuC"/>
    <property type="match status" value="1"/>
</dbReference>
<dbReference type="SUPFAM" id="SSF81345">
    <property type="entry name" value="ABC transporter involved in vitamin B12 uptake, BtuC"/>
    <property type="match status" value="1"/>
</dbReference>
<proteinExistence type="inferred from homology"/>
<dbReference type="GO" id="GO:0005886">
    <property type="term" value="C:plasma membrane"/>
    <property type="evidence" value="ECO:0007669"/>
    <property type="project" value="UniProtKB-SubCell"/>
</dbReference>
<feature type="transmembrane region" description="Helical" evidence="8">
    <location>
        <begin position="232"/>
        <end position="250"/>
    </location>
</feature>
<evidence type="ECO:0000256" key="4">
    <source>
        <dbReference type="ARBA" id="ARBA00022475"/>
    </source>
</evidence>
<name>A0ABD0BK95_CORUL</name>